<dbReference type="GO" id="GO:0005829">
    <property type="term" value="C:cytosol"/>
    <property type="evidence" value="ECO:0007669"/>
    <property type="project" value="TreeGrafter"/>
</dbReference>
<evidence type="ECO:0000256" key="1">
    <source>
        <dbReference type="ARBA" id="ARBA00001478"/>
    </source>
</evidence>
<gene>
    <name evidence="6" type="ORF">EDC91_1398</name>
</gene>
<keyword evidence="3" id="KW-0328">Glycosyltransferase</keyword>
<keyword evidence="4" id="KW-0808">Transferase</keyword>
<evidence type="ECO:0000313" key="7">
    <source>
        <dbReference type="Proteomes" id="UP000294832"/>
    </source>
</evidence>
<evidence type="ECO:0000259" key="5">
    <source>
        <dbReference type="Pfam" id="PF08323"/>
    </source>
</evidence>
<name>A0A4R2F7Z3_9GAMM</name>
<dbReference type="GO" id="GO:0005978">
    <property type="term" value="P:glycogen biosynthetic process"/>
    <property type="evidence" value="ECO:0007669"/>
    <property type="project" value="TreeGrafter"/>
</dbReference>
<comment type="catalytic activity">
    <reaction evidence="1">
        <text>[(1-&gt;4)-alpha-D-glucosyl](n) + ADP-alpha-D-glucose = [(1-&gt;4)-alpha-D-glucosyl](n+1) + ADP + H(+)</text>
        <dbReference type="Rhea" id="RHEA:18189"/>
        <dbReference type="Rhea" id="RHEA-COMP:9584"/>
        <dbReference type="Rhea" id="RHEA-COMP:9587"/>
        <dbReference type="ChEBI" id="CHEBI:15378"/>
        <dbReference type="ChEBI" id="CHEBI:15444"/>
        <dbReference type="ChEBI" id="CHEBI:57498"/>
        <dbReference type="ChEBI" id="CHEBI:456216"/>
        <dbReference type="EC" id="2.4.1.21"/>
    </reaction>
</comment>
<comment type="caution">
    <text evidence="6">The sequence shown here is derived from an EMBL/GenBank/DDBJ whole genome shotgun (WGS) entry which is preliminary data.</text>
</comment>
<evidence type="ECO:0000256" key="2">
    <source>
        <dbReference type="ARBA" id="ARBA00012588"/>
    </source>
</evidence>
<dbReference type="Gene3D" id="3.40.50.2000">
    <property type="entry name" value="Glycogen Phosphorylase B"/>
    <property type="match status" value="2"/>
</dbReference>
<reference evidence="6 7" key="1">
    <citation type="submission" date="2019-03" db="EMBL/GenBank/DDBJ databases">
        <title>Freshwater and sediment microbial communities from various areas in North America, analyzing microbe dynamics in response to fracking.</title>
        <authorList>
            <person name="Lamendella R."/>
        </authorList>
    </citation>
    <scope>NUCLEOTIDE SEQUENCE [LARGE SCALE GENOMIC DNA]</scope>
    <source>
        <strain evidence="6 7">74A</strain>
    </source>
</reference>
<dbReference type="SUPFAM" id="SSF53756">
    <property type="entry name" value="UDP-Glycosyltransferase/glycogen phosphorylase"/>
    <property type="match status" value="1"/>
</dbReference>
<accession>A0A4R2F7Z3</accession>
<sequence length="523" mass="57718">MRVLMLAAENAALNGAKVGGMADVLRDLPLALQPHGVAVDMIMPDYGFLAREQQAEFVCDFVVPFDSGHYPLKLYRLPNPLLPDVWIYLLAHEMFVSPGHVIYTQDGPGRPFATDASKFALFCTAVATLLCGGLLPLPERLHLHDWHCGFFSMLRAFEPAYVKLQQIPTVLSIHNLAMQGIRPLTGDISSLQSWFPAMTAMGVKALAPAIDPRYPDCVNPLRAAINLSDAVHLVSPGYAEEVLQSSRPADGFFGGEGLELDLQRLRRCKKLFGILNGCDYSTASPEVSRTQMRQQLNPLAYQALLSKLGYSEFVNSSEMIAQIRLAQHESPQDFLLTSVGRLTDQKMLILRQPWQGGLVLDAILQRLASWNTSARFWLLGSGDAALAREFSEVAARHHNFLFINGYHEQLSSALYHCGDLFLMPSSFEPCGISQMLALKAGQPCLVHGVGGLKDTVEDGHNGFVFHGANLQQQSGALLQTLERALTLFGTSHWQQLVSAAHASRFEWHTSAREYVDKLYSSAN</sequence>
<evidence type="ECO:0000256" key="4">
    <source>
        <dbReference type="ARBA" id="ARBA00022679"/>
    </source>
</evidence>
<dbReference type="Pfam" id="PF13692">
    <property type="entry name" value="Glyco_trans_1_4"/>
    <property type="match status" value="1"/>
</dbReference>
<dbReference type="AlphaFoldDB" id="A0A4R2F7Z3"/>
<protein>
    <recommendedName>
        <fullName evidence="2">starch synthase</fullName>
        <ecNumber evidence="2">2.4.1.21</ecNumber>
    </recommendedName>
</protein>
<dbReference type="InterPro" id="IPR013534">
    <property type="entry name" value="Starch_synth_cat_dom"/>
</dbReference>
<evidence type="ECO:0000256" key="3">
    <source>
        <dbReference type="ARBA" id="ARBA00022676"/>
    </source>
</evidence>
<dbReference type="PANTHER" id="PTHR45825">
    <property type="entry name" value="GRANULE-BOUND STARCH SYNTHASE 1, CHLOROPLASTIC/AMYLOPLASTIC"/>
    <property type="match status" value="1"/>
</dbReference>
<dbReference type="GO" id="GO:0009011">
    <property type="term" value="F:alpha-1,4-glucan glucosyltransferase (ADP-glucose donor) activity"/>
    <property type="evidence" value="ECO:0007669"/>
    <property type="project" value="UniProtKB-EC"/>
</dbReference>
<evidence type="ECO:0000313" key="6">
    <source>
        <dbReference type="EMBL" id="TCN78474.1"/>
    </source>
</evidence>
<feature type="domain" description="Starch synthase catalytic" evidence="5">
    <location>
        <begin position="2"/>
        <end position="263"/>
    </location>
</feature>
<dbReference type="EC" id="2.4.1.21" evidence="2"/>
<dbReference type="RefSeq" id="WP_243692010.1">
    <property type="nucleotide sequence ID" value="NZ_SLWF01000039.1"/>
</dbReference>
<keyword evidence="7" id="KW-1185">Reference proteome</keyword>
<dbReference type="Proteomes" id="UP000294832">
    <property type="component" value="Unassembled WGS sequence"/>
</dbReference>
<dbReference type="PANTHER" id="PTHR45825:SF11">
    <property type="entry name" value="ALPHA AMYLASE DOMAIN-CONTAINING PROTEIN"/>
    <property type="match status" value="1"/>
</dbReference>
<dbReference type="EMBL" id="SLWF01000039">
    <property type="protein sequence ID" value="TCN78474.1"/>
    <property type="molecule type" value="Genomic_DNA"/>
</dbReference>
<organism evidence="6 7">
    <name type="scientific">Shewanella fodinae</name>
    <dbReference type="NCBI Taxonomy" id="552357"/>
    <lineage>
        <taxon>Bacteria</taxon>
        <taxon>Pseudomonadati</taxon>
        <taxon>Pseudomonadota</taxon>
        <taxon>Gammaproteobacteria</taxon>
        <taxon>Alteromonadales</taxon>
        <taxon>Shewanellaceae</taxon>
        <taxon>Shewanella</taxon>
    </lineage>
</organism>
<proteinExistence type="predicted"/>
<dbReference type="Pfam" id="PF08323">
    <property type="entry name" value="Glyco_transf_5"/>
    <property type="match status" value="1"/>
</dbReference>